<sequence>MFLIPGLVIILSITGDLHVVLSEEHIKEICHYRYNHQNMDGGWGLHSEGPSTMFGTVLGAYEWSGNNPLPPEIWLLPYMLPIHPGRMWCHCWMVYLPTGTDAEVL</sequence>
<accession>A0ACB9PBU4</accession>
<organism evidence="1 2">
    <name type="scientific">Bauhinia variegata</name>
    <name type="common">Purple orchid tree</name>
    <name type="synonym">Phanera variegata</name>
    <dbReference type="NCBI Taxonomy" id="167791"/>
    <lineage>
        <taxon>Eukaryota</taxon>
        <taxon>Viridiplantae</taxon>
        <taxon>Streptophyta</taxon>
        <taxon>Embryophyta</taxon>
        <taxon>Tracheophyta</taxon>
        <taxon>Spermatophyta</taxon>
        <taxon>Magnoliopsida</taxon>
        <taxon>eudicotyledons</taxon>
        <taxon>Gunneridae</taxon>
        <taxon>Pentapetalae</taxon>
        <taxon>rosids</taxon>
        <taxon>fabids</taxon>
        <taxon>Fabales</taxon>
        <taxon>Fabaceae</taxon>
        <taxon>Cercidoideae</taxon>
        <taxon>Cercideae</taxon>
        <taxon>Bauhiniinae</taxon>
        <taxon>Bauhinia</taxon>
    </lineage>
</organism>
<evidence type="ECO:0000313" key="1">
    <source>
        <dbReference type="EMBL" id="KAI4346304.1"/>
    </source>
</evidence>
<dbReference type="Proteomes" id="UP000828941">
    <property type="component" value="Chromosome 4"/>
</dbReference>
<protein>
    <submittedName>
        <fullName evidence="1">Uncharacterized protein</fullName>
    </submittedName>
</protein>
<proteinExistence type="predicted"/>
<dbReference type="EMBL" id="CM039429">
    <property type="protein sequence ID" value="KAI4346304.1"/>
    <property type="molecule type" value="Genomic_DNA"/>
</dbReference>
<comment type="caution">
    <text evidence="1">The sequence shown here is derived from an EMBL/GenBank/DDBJ whole genome shotgun (WGS) entry which is preliminary data.</text>
</comment>
<name>A0ACB9PBU4_BAUVA</name>
<evidence type="ECO:0000313" key="2">
    <source>
        <dbReference type="Proteomes" id="UP000828941"/>
    </source>
</evidence>
<keyword evidence="2" id="KW-1185">Reference proteome</keyword>
<reference evidence="1 2" key="1">
    <citation type="journal article" date="2022" name="DNA Res.">
        <title>Chromosomal-level genome assembly of the orchid tree Bauhinia variegata (Leguminosae; Cercidoideae) supports the allotetraploid origin hypothesis of Bauhinia.</title>
        <authorList>
            <person name="Zhong Y."/>
            <person name="Chen Y."/>
            <person name="Zheng D."/>
            <person name="Pang J."/>
            <person name="Liu Y."/>
            <person name="Luo S."/>
            <person name="Meng S."/>
            <person name="Qian L."/>
            <person name="Wei D."/>
            <person name="Dai S."/>
            <person name="Zhou R."/>
        </authorList>
    </citation>
    <scope>NUCLEOTIDE SEQUENCE [LARGE SCALE GENOMIC DNA]</scope>
    <source>
        <strain evidence="1">BV-YZ2020</strain>
    </source>
</reference>
<gene>
    <name evidence="1" type="ORF">L6164_007217</name>
</gene>